<gene>
    <name evidence="2" type="ORF">AAW00_00995</name>
</gene>
<dbReference type="STRING" id="1581420.AAW00_00995"/>
<sequence length="77" mass="8485">MARRPQKLFDENMPGNYMPANRDGCIVMLGFVAMALIVVFAGQMLGNATGSPWPGRAGWVLFVCMIVALVRFAKRHS</sequence>
<comment type="caution">
    <text evidence="2">The sequence shown here is derived from an EMBL/GenBank/DDBJ whole genome shotgun (WGS) entry which is preliminary data.</text>
</comment>
<feature type="transmembrane region" description="Helical" evidence="1">
    <location>
        <begin position="57"/>
        <end position="73"/>
    </location>
</feature>
<keyword evidence="1" id="KW-1133">Transmembrane helix</keyword>
<feature type="transmembrane region" description="Helical" evidence="1">
    <location>
        <begin position="25"/>
        <end position="45"/>
    </location>
</feature>
<dbReference type="RefSeq" id="WP_047002499.1">
    <property type="nucleotide sequence ID" value="NZ_LBHB01000001.1"/>
</dbReference>
<evidence type="ECO:0000256" key="1">
    <source>
        <dbReference type="SAM" id="Phobius"/>
    </source>
</evidence>
<name>A0A0G9MWE6_9SPHN</name>
<protein>
    <submittedName>
        <fullName evidence="2">Uncharacterized protein</fullName>
    </submittedName>
</protein>
<dbReference type="PATRIC" id="fig|1581420.6.peg.199"/>
<evidence type="ECO:0000313" key="2">
    <source>
        <dbReference type="EMBL" id="KLE35097.1"/>
    </source>
</evidence>
<proteinExistence type="predicted"/>
<evidence type="ECO:0000313" key="3">
    <source>
        <dbReference type="Proteomes" id="UP000053464"/>
    </source>
</evidence>
<keyword evidence="3" id="KW-1185">Reference proteome</keyword>
<dbReference type="OrthoDB" id="7433398at2"/>
<organism evidence="2 3">
    <name type="scientific">Aurantiacibacter luteus</name>
    <dbReference type="NCBI Taxonomy" id="1581420"/>
    <lineage>
        <taxon>Bacteria</taxon>
        <taxon>Pseudomonadati</taxon>
        <taxon>Pseudomonadota</taxon>
        <taxon>Alphaproteobacteria</taxon>
        <taxon>Sphingomonadales</taxon>
        <taxon>Erythrobacteraceae</taxon>
        <taxon>Aurantiacibacter</taxon>
    </lineage>
</organism>
<reference evidence="2 3" key="1">
    <citation type="submission" date="2015-04" db="EMBL/GenBank/DDBJ databases">
        <title>The draft genome sequence of Erythrobacter luteus KA37.</title>
        <authorList>
            <person name="Zhuang L."/>
            <person name="Liu Y."/>
            <person name="Shao Z."/>
        </authorList>
    </citation>
    <scope>NUCLEOTIDE SEQUENCE [LARGE SCALE GENOMIC DNA]</scope>
    <source>
        <strain evidence="2 3">KA37</strain>
    </source>
</reference>
<keyword evidence="1" id="KW-0472">Membrane</keyword>
<keyword evidence="1" id="KW-0812">Transmembrane</keyword>
<dbReference type="AlphaFoldDB" id="A0A0G9MWE6"/>
<accession>A0A0G9MWE6</accession>
<dbReference type="EMBL" id="LBHB01000001">
    <property type="protein sequence ID" value="KLE35097.1"/>
    <property type="molecule type" value="Genomic_DNA"/>
</dbReference>
<dbReference type="Proteomes" id="UP000053464">
    <property type="component" value="Unassembled WGS sequence"/>
</dbReference>